<gene>
    <name evidence="6" type="ORF">SM124_09285</name>
</gene>
<reference evidence="6 7" key="1">
    <citation type="submission" date="2023-11" db="EMBL/GenBank/DDBJ databases">
        <title>Bacillus jintuensis, isolated from a mudflat on the Beibu Gulf coast.</title>
        <authorList>
            <person name="Li M."/>
        </authorList>
    </citation>
    <scope>NUCLEOTIDE SEQUENCE [LARGE SCALE GENOMIC DNA]</scope>
    <source>
        <strain evidence="6 7">31A1R</strain>
    </source>
</reference>
<dbReference type="InterPro" id="IPR050763">
    <property type="entry name" value="ABC_transporter_ATP-binding"/>
</dbReference>
<evidence type="ECO:0000256" key="2">
    <source>
        <dbReference type="ARBA" id="ARBA00022448"/>
    </source>
</evidence>
<keyword evidence="3" id="KW-0547">Nucleotide-binding</keyword>
<proteinExistence type="inferred from homology"/>
<comment type="caution">
    <text evidence="6">The sequence shown here is derived from an EMBL/GenBank/DDBJ whole genome shotgun (WGS) entry which is preliminary data.</text>
</comment>
<organism evidence="6 7">
    <name type="scientific">Robertmurraya mangrovi</name>
    <dbReference type="NCBI Taxonomy" id="3098077"/>
    <lineage>
        <taxon>Bacteria</taxon>
        <taxon>Bacillati</taxon>
        <taxon>Bacillota</taxon>
        <taxon>Bacilli</taxon>
        <taxon>Bacillales</taxon>
        <taxon>Bacillaceae</taxon>
        <taxon>Robertmurraya</taxon>
    </lineage>
</organism>
<dbReference type="InterPro" id="IPR017871">
    <property type="entry name" value="ABC_transporter-like_CS"/>
</dbReference>
<dbReference type="Pfam" id="PF00005">
    <property type="entry name" value="ABC_tran"/>
    <property type="match status" value="1"/>
</dbReference>
<name>A0ABU5IXR6_9BACI</name>
<dbReference type="RefSeq" id="WP_322446227.1">
    <property type="nucleotide sequence ID" value="NZ_JAXOFX010000004.1"/>
</dbReference>
<dbReference type="Gene3D" id="3.40.50.300">
    <property type="entry name" value="P-loop containing nucleotide triphosphate hydrolases"/>
    <property type="match status" value="1"/>
</dbReference>
<feature type="domain" description="ABC transporter" evidence="5">
    <location>
        <begin position="2"/>
        <end position="229"/>
    </location>
</feature>
<dbReference type="PANTHER" id="PTHR42711:SF5">
    <property type="entry name" value="ABC TRANSPORTER ATP-BINDING PROTEIN NATA"/>
    <property type="match status" value="1"/>
</dbReference>
<dbReference type="Proteomes" id="UP001290455">
    <property type="component" value="Unassembled WGS sequence"/>
</dbReference>
<dbReference type="PROSITE" id="PS50893">
    <property type="entry name" value="ABC_TRANSPORTER_2"/>
    <property type="match status" value="1"/>
</dbReference>
<dbReference type="InterPro" id="IPR027417">
    <property type="entry name" value="P-loop_NTPase"/>
</dbReference>
<dbReference type="InterPro" id="IPR003593">
    <property type="entry name" value="AAA+_ATPase"/>
</dbReference>
<dbReference type="SMART" id="SM00382">
    <property type="entry name" value="AAA"/>
    <property type="match status" value="1"/>
</dbReference>
<evidence type="ECO:0000256" key="1">
    <source>
        <dbReference type="ARBA" id="ARBA00005417"/>
    </source>
</evidence>
<dbReference type="EMBL" id="JAXOFX010000004">
    <property type="protein sequence ID" value="MDZ5471939.1"/>
    <property type="molecule type" value="Genomic_DNA"/>
</dbReference>
<evidence type="ECO:0000313" key="7">
    <source>
        <dbReference type="Proteomes" id="UP001290455"/>
    </source>
</evidence>
<accession>A0ABU5IXR6</accession>
<dbReference type="GO" id="GO:0005524">
    <property type="term" value="F:ATP binding"/>
    <property type="evidence" value="ECO:0007669"/>
    <property type="project" value="UniProtKB-KW"/>
</dbReference>
<keyword evidence="2" id="KW-0813">Transport</keyword>
<sequence>MIIIEGLNKFYGKKQSLKDVSLKINAGDIYGLLGPNGAGKSTLLSILALTSSPGSGNVEMDGIPIKKRKQISELIGYVPQDLALWENLSVKENFKFWNNFSKTRLTDEQLHELCQKVKLEDKWMVKVSHLSGGMKRKLNIAVALIHNPKILLMDEPTVGIDLQSKLEINHYLRELAATGKTIVYITHDITEILTLCDRVGILKEGSLQFSGTIKEAQQMLREKGNILKNDEETIYKLLTN</sequence>
<comment type="similarity">
    <text evidence="1">Belongs to the ABC transporter superfamily.</text>
</comment>
<evidence type="ECO:0000256" key="3">
    <source>
        <dbReference type="ARBA" id="ARBA00022741"/>
    </source>
</evidence>
<evidence type="ECO:0000259" key="5">
    <source>
        <dbReference type="PROSITE" id="PS50893"/>
    </source>
</evidence>
<dbReference type="CDD" id="cd03230">
    <property type="entry name" value="ABC_DR_subfamily_A"/>
    <property type="match status" value="1"/>
</dbReference>
<dbReference type="PROSITE" id="PS00211">
    <property type="entry name" value="ABC_TRANSPORTER_1"/>
    <property type="match status" value="1"/>
</dbReference>
<evidence type="ECO:0000256" key="4">
    <source>
        <dbReference type="ARBA" id="ARBA00022840"/>
    </source>
</evidence>
<dbReference type="InterPro" id="IPR003439">
    <property type="entry name" value="ABC_transporter-like_ATP-bd"/>
</dbReference>
<keyword evidence="4 6" id="KW-0067">ATP-binding</keyword>
<keyword evidence="7" id="KW-1185">Reference proteome</keyword>
<dbReference type="SUPFAM" id="SSF52540">
    <property type="entry name" value="P-loop containing nucleoside triphosphate hydrolases"/>
    <property type="match status" value="1"/>
</dbReference>
<evidence type="ECO:0000313" key="6">
    <source>
        <dbReference type="EMBL" id="MDZ5471939.1"/>
    </source>
</evidence>
<protein>
    <submittedName>
        <fullName evidence="6">ABC transporter ATP-binding protein</fullName>
    </submittedName>
</protein>
<dbReference type="PANTHER" id="PTHR42711">
    <property type="entry name" value="ABC TRANSPORTER ATP-BINDING PROTEIN"/>
    <property type="match status" value="1"/>
</dbReference>